<dbReference type="GO" id="GO:0003677">
    <property type="term" value="F:DNA binding"/>
    <property type="evidence" value="ECO:0007669"/>
    <property type="project" value="UniProtKB-UniRule"/>
</dbReference>
<organism evidence="8 9">
    <name type="scientific">Rhodospira trueperi</name>
    <dbReference type="NCBI Taxonomy" id="69960"/>
    <lineage>
        <taxon>Bacteria</taxon>
        <taxon>Pseudomonadati</taxon>
        <taxon>Pseudomonadota</taxon>
        <taxon>Alphaproteobacteria</taxon>
        <taxon>Rhodospirillales</taxon>
        <taxon>Rhodospirillaceae</taxon>
        <taxon>Rhodospira</taxon>
    </lineage>
</organism>
<evidence type="ECO:0000256" key="1">
    <source>
        <dbReference type="ARBA" id="ARBA00008857"/>
    </source>
</evidence>
<feature type="domain" description="Tyr recombinase" evidence="6">
    <location>
        <begin position="141"/>
        <end position="318"/>
    </location>
</feature>
<dbReference type="PANTHER" id="PTHR30349:SF41">
    <property type="entry name" value="INTEGRASE_RECOMBINASE PROTEIN MJ0367-RELATED"/>
    <property type="match status" value="1"/>
</dbReference>
<evidence type="ECO:0000313" key="9">
    <source>
        <dbReference type="Proteomes" id="UP000199412"/>
    </source>
</evidence>
<evidence type="ECO:0000256" key="3">
    <source>
        <dbReference type="ARBA" id="ARBA00023125"/>
    </source>
</evidence>
<evidence type="ECO:0000259" key="6">
    <source>
        <dbReference type="PROSITE" id="PS51898"/>
    </source>
</evidence>
<gene>
    <name evidence="8" type="ORF">SAMN05421720_11748</name>
</gene>
<sequence>MDPEHPEFEEQPEVKDGRRFYGIATAQVVKTADMAEEWLATKGNLRDKQRDMYRSDLRRFSERFPYVEDVTRRAATQWVNDLMAGPDGLSQKTVQRILAAVRGYWRHLENMEVVPAEFDPFKGLAKGSKGSSNGQRGSRFDRWRVFEPDDVVRLLRAAEAKGDAKLAEVIRLGMWTGCRIEELCSLKVENVHDGHFEVIDAKTEAGWREVPIHSRLAPIMAELVKASKDGFVVSGLTRNKYGDRSNAVGKRFGRLKTALGFEERFVFHSIRKTVVTQLERAGVPENVAADIVGHDKPTMTYGTYGNRNRLETLKEAVELLAYDDGTPGFSPQKCEKVL</sequence>
<dbReference type="PANTHER" id="PTHR30349">
    <property type="entry name" value="PHAGE INTEGRASE-RELATED"/>
    <property type="match status" value="1"/>
</dbReference>
<evidence type="ECO:0000256" key="5">
    <source>
        <dbReference type="PROSITE-ProRule" id="PRU01248"/>
    </source>
</evidence>
<name>A0A1G7H3Q2_9PROT</name>
<dbReference type="InterPro" id="IPR011010">
    <property type="entry name" value="DNA_brk_join_enz"/>
</dbReference>
<protein>
    <submittedName>
        <fullName evidence="8">Site-specific recombinase XerD</fullName>
    </submittedName>
</protein>
<evidence type="ECO:0000256" key="2">
    <source>
        <dbReference type="ARBA" id="ARBA00022908"/>
    </source>
</evidence>
<evidence type="ECO:0000313" key="8">
    <source>
        <dbReference type="EMBL" id="SDE95036.1"/>
    </source>
</evidence>
<dbReference type="Pfam" id="PF00589">
    <property type="entry name" value="Phage_integrase"/>
    <property type="match status" value="1"/>
</dbReference>
<proteinExistence type="inferred from homology"/>
<dbReference type="SUPFAM" id="SSF56349">
    <property type="entry name" value="DNA breaking-rejoining enzymes"/>
    <property type="match status" value="1"/>
</dbReference>
<dbReference type="OrthoDB" id="9784724at2"/>
<dbReference type="STRING" id="69960.SAMN05421720_11748"/>
<dbReference type="InterPro" id="IPR013762">
    <property type="entry name" value="Integrase-like_cat_sf"/>
</dbReference>
<dbReference type="PROSITE" id="PS51898">
    <property type="entry name" value="TYR_RECOMBINASE"/>
    <property type="match status" value="1"/>
</dbReference>
<dbReference type="EMBL" id="FNAP01000017">
    <property type="protein sequence ID" value="SDE95036.1"/>
    <property type="molecule type" value="Genomic_DNA"/>
</dbReference>
<dbReference type="InterPro" id="IPR044068">
    <property type="entry name" value="CB"/>
</dbReference>
<dbReference type="Proteomes" id="UP000199412">
    <property type="component" value="Unassembled WGS sequence"/>
</dbReference>
<dbReference type="Gene3D" id="1.10.150.130">
    <property type="match status" value="1"/>
</dbReference>
<reference evidence="8 9" key="1">
    <citation type="submission" date="2016-10" db="EMBL/GenBank/DDBJ databases">
        <authorList>
            <person name="de Groot N.N."/>
        </authorList>
    </citation>
    <scope>NUCLEOTIDE SEQUENCE [LARGE SCALE GENOMIC DNA]</scope>
    <source>
        <strain evidence="8 9">ATCC 700224</strain>
    </source>
</reference>
<comment type="similarity">
    <text evidence="1">Belongs to the 'phage' integrase family.</text>
</comment>
<dbReference type="Gene3D" id="1.10.443.10">
    <property type="entry name" value="Intergrase catalytic core"/>
    <property type="match status" value="1"/>
</dbReference>
<dbReference type="InterPro" id="IPR010998">
    <property type="entry name" value="Integrase_recombinase_N"/>
</dbReference>
<dbReference type="InterPro" id="IPR002104">
    <property type="entry name" value="Integrase_catalytic"/>
</dbReference>
<dbReference type="InterPro" id="IPR050090">
    <property type="entry name" value="Tyrosine_recombinase_XerCD"/>
</dbReference>
<dbReference type="GO" id="GO:0015074">
    <property type="term" value="P:DNA integration"/>
    <property type="evidence" value="ECO:0007669"/>
    <property type="project" value="UniProtKB-KW"/>
</dbReference>
<keyword evidence="3 5" id="KW-0238">DNA-binding</keyword>
<dbReference type="InterPro" id="IPR004107">
    <property type="entry name" value="Integrase_SAM-like_N"/>
</dbReference>
<dbReference type="GO" id="GO:0006310">
    <property type="term" value="P:DNA recombination"/>
    <property type="evidence" value="ECO:0007669"/>
    <property type="project" value="UniProtKB-KW"/>
</dbReference>
<keyword evidence="4" id="KW-0233">DNA recombination</keyword>
<keyword evidence="9" id="KW-1185">Reference proteome</keyword>
<keyword evidence="2" id="KW-0229">DNA integration</keyword>
<evidence type="ECO:0000256" key="4">
    <source>
        <dbReference type="ARBA" id="ARBA00023172"/>
    </source>
</evidence>
<feature type="domain" description="Core-binding (CB)" evidence="7">
    <location>
        <begin position="29"/>
        <end position="109"/>
    </location>
</feature>
<dbReference type="PROSITE" id="PS51900">
    <property type="entry name" value="CB"/>
    <property type="match status" value="1"/>
</dbReference>
<dbReference type="AlphaFoldDB" id="A0A1G7H3Q2"/>
<evidence type="ECO:0000259" key="7">
    <source>
        <dbReference type="PROSITE" id="PS51900"/>
    </source>
</evidence>
<dbReference type="Pfam" id="PF02899">
    <property type="entry name" value="Phage_int_SAM_1"/>
    <property type="match status" value="1"/>
</dbReference>
<accession>A0A1G7H3Q2</accession>